<keyword evidence="2" id="KW-1185">Reference proteome</keyword>
<dbReference type="EMBL" id="CAAALY010080870">
    <property type="protein sequence ID" value="VEL26523.1"/>
    <property type="molecule type" value="Genomic_DNA"/>
</dbReference>
<evidence type="ECO:0000313" key="1">
    <source>
        <dbReference type="EMBL" id="VEL26523.1"/>
    </source>
</evidence>
<dbReference type="AlphaFoldDB" id="A0A448X2I7"/>
<protein>
    <submittedName>
        <fullName evidence="1">Uncharacterized protein</fullName>
    </submittedName>
</protein>
<reference evidence="1" key="1">
    <citation type="submission" date="2018-11" db="EMBL/GenBank/DDBJ databases">
        <authorList>
            <consortium name="Pathogen Informatics"/>
        </authorList>
    </citation>
    <scope>NUCLEOTIDE SEQUENCE</scope>
</reference>
<sequence length="91" mass="9993">MQPSDEAVAHIVTFVLKGAQTTSYSPLNTHIRARALRITETVKILVVDLEPCTEYIFSVYSVAENGVSNNPIKVKGKTRKTLVIGSLSLDF</sequence>
<proteinExistence type="predicted"/>
<gene>
    <name evidence="1" type="ORF">PXEA_LOCUS19963</name>
</gene>
<name>A0A448X2I7_9PLAT</name>
<comment type="caution">
    <text evidence="1">The sequence shown here is derived from an EMBL/GenBank/DDBJ whole genome shotgun (WGS) entry which is preliminary data.</text>
</comment>
<accession>A0A448X2I7</accession>
<dbReference type="Proteomes" id="UP000784294">
    <property type="component" value="Unassembled WGS sequence"/>
</dbReference>
<organism evidence="1 2">
    <name type="scientific">Protopolystoma xenopodis</name>
    <dbReference type="NCBI Taxonomy" id="117903"/>
    <lineage>
        <taxon>Eukaryota</taxon>
        <taxon>Metazoa</taxon>
        <taxon>Spiralia</taxon>
        <taxon>Lophotrochozoa</taxon>
        <taxon>Platyhelminthes</taxon>
        <taxon>Monogenea</taxon>
        <taxon>Polyopisthocotylea</taxon>
        <taxon>Polystomatidea</taxon>
        <taxon>Polystomatidae</taxon>
        <taxon>Protopolystoma</taxon>
    </lineage>
</organism>
<evidence type="ECO:0000313" key="2">
    <source>
        <dbReference type="Proteomes" id="UP000784294"/>
    </source>
</evidence>